<organism evidence="1 2">
    <name type="scientific">Bionectria ochroleuca</name>
    <name type="common">Gliocladium roseum</name>
    <dbReference type="NCBI Taxonomy" id="29856"/>
    <lineage>
        <taxon>Eukaryota</taxon>
        <taxon>Fungi</taxon>
        <taxon>Dikarya</taxon>
        <taxon>Ascomycota</taxon>
        <taxon>Pezizomycotina</taxon>
        <taxon>Sordariomycetes</taxon>
        <taxon>Hypocreomycetidae</taxon>
        <taxon>Hypocreales</taxon>
        <taxon>Bionectriaceae</taxon>
        <taxon>Clonostachys</taxon>
    </lineage>
</organism>
<keyword evidence="2" id="KW-1185">Reference proteome</keyword>
<sequence length="330" mass="37189">MPTNDMVSSIKLLLVVGKDENLRRRLLGFWDELASTTGWGLTGYGSWAVEDGSVPLPGLIVIAARETSLQCFPDAAEAILLAHDFVRVRTIAGHQSMNARYFKAPQGSTPTVRRFALPNQALNYPSMFKVVLGGFSTNQTVLRAKWQGFWYKFTETRTWQWTKFTQFSFHKNTVLVTTEASEVSNSLYTMAQEILQAHGFRANHAQTGAIPEFQSPAHIPNITVNDFLTHPRSGLVKVFFVESTRPDVPLPRPRLRKFMDDLVSSEPGARAGYNWNFSRDNEILFSAGPDAIRFHELASLLQRHGFSFLGHREDVPAFQAPLIIPEFRAF</sequence>
<gene>
    <name evidence="1" type="ORF">CLO192961_LOCUS462849</name>
</gene>
<comment type="caution">
    <text evidence="1">The sequence shown here is derived from an EMBL/GenBank/DDBJ whole genome shotgun (WGS) entry which is preliminary data.</text>
</comment>
<evidence type="ECO:0000313" key="1">
    <source>
        <dbReference type="EMBL" id="VUC37081.1"/>
    </source>
</evidence>
<evidence type="ECO:0000313" key="2">
    <source>
        <dbReference type="Proteomes" id="UP000766486"/>
    </source>
</evidence>
<reference evidence="1 2" key="1">
    <citation type="submission" date="2019-06" db="EMBL/GenBank/DDBJ databases">
        <authorList>
            <person name="Broberg M."/>
        </authorList>
    </citation>
    <scope>NUCLEOTIDE SEQUENCE [LARGE SCALE GENOMIC DNA]</scope>
</reference>
<protein>
    <submittedName>
        <fullName evidence="1">Uncharacterized protein</fullName>
    </submittedName>
</protein>
<accession>A0ABY6V029</accession>
<dbReference type="EMBL" id="CABFNS010000936">
    <property type="protein sequence ID" value="VUC37081.1"/>
    <property type="molecule type" value="Genomic_DNA"/>
</dbReference>
<proteinExistence type="predicted"/>
<dbReference type="Proteomes" id="UP000766486">
    <property type="component" value="Unassembled WGS sequence"/>
</dbReference>
<name>A0ABY6V029_BIOOC</name>